<keyword evidence="3" id="KW-1185">Reference proteome</keyword>
<accession>A0AAN6M7C4</accession>
<gene>
    <name evidence="2" type="ORF">GRF29_1g2134876</name>
</gene>
<protein>
    <submittedName>
        <fullName evidence="2">Uncharacterized protein</fullName>
    </submittedName>
</protein>
<dbReference type="Proteomes" id="UP001280581">
    <property type="component" value="Unassembled WGS sequence"/>
</dbReference>
<evidence type="ECO:0000313" key="3">
    <source>
        <dbReference type="Proteomes" id="UP001280581"/>
    </source>
</evidence>
<evidence type="ECO:0000256" key="1">
    <source>
        <dbReference type="SAM" id="SignalP"/>
    </source>
</evidence>
<feature type="chain" id="PRO_5043001577" evidence="1">
    <location>
        <begin position="18"/>
        <end position="65"/>
    </location>
</feature>
<comment type="caution">
    <text evidence="2">The sequence shown here is derived from an EMBL/GenBank/DDBJ whole genome shotgun (WGS) entry which is preliminary data.</text>
</comment>
<evidence type="ECO:0000313" key="2">
    <source>
        <dbReference type="EMBL" id="KAK3217158.1"/>
    </source>
</evidence>
<feature type="signal peptide" evidence="1">
    <location>
        <begin position="1"/>
        <end position="17"/>
    </location>
</feature>
<dbReference type="AlphaFoldDB" id="A0AAN6M7C4"/>
<keyword evidence="1" id="KW-0732">Signal</keyword>
<name>A0AAN6M7C4_9PLEO</name>
<reference evidence="2 3" key="1">
    <citation type="submission" date="2021-02" db="EMBL/GenBank/DDBJ databases">
        <title>Genome assembly of Pseudopithomyces chartarum.</title>
        <authorList>
            <person name="Jauregui R."/>
            <person name="Singh J."/>
            <person name="Voisey C."/>
        </authorList>
    </citation>
    <scope>NUCLEOTIDE SEQUENCE [LARGE SCALE GENOMIC DNA]</scope>
    <source>
        <strain evidence="2 3">AGR01</strain>
    </source>
</reference>
<dbReference type="EMBL" id="WVTA01000001">
    <property type="protein sequence ID" value="KAK3217158.1"/>
    <property type="molecule type" value="Genomic_DNA"/>
</dbReference>
<sequence length="65" mass="6768">MRFTAIIAIAFAALVSANCEGSDSIFCAPGMGHCLDPNNCKRSVGHGFTSVARDVIPAAKVEKAE</sequence>
<proteinExistence type="predicted"/>
<organism evidence="2 3">
    <name type="scientific">Pseudopithomyces chartarum</name>
    <dbReference type="NCBI Taxonomy" id="1892770"/>
    <lineage>
        <taxon>Eukaryota</taxon>
        <taxon>Fungi</taxon>
        <taxon>Dikarya</taxon>
        <taxon>Ascomycota</taxon>
        <taxon>Pezizomycotina</taxon>
        <taxon>Dothideomycetes</taxon>
        <taxon>Pleosporomycetidae</taxon>
        <taxon>Pleosporales</taxon>
        <taxon>Massarineae</taxon>
        <taxon>Didymosphaeriaceae</taxon>
        <taxon>Pseudopithomyces</taxon>
    </lineage>
</organism>